<name>A0A7J9ID38_9ROSI</name>
<feature type="region of interest" description="Disordered" evidence="1">
    <location>
        <begin position="41"/>
        <end position="111"/>
    </location>
</feature>
<evidence type="ECO:0000313" key="2">
    <source>
        <dbReference type="EMBL" id="MBA0819987.1"/>
    </source>
</evidence>
<dbReference type="Proteomes" id="UP000593560">
    <property type="component" value="Unassembled WGS sequence"/>
</dbReference>
<keyword evidence="3" id="KW-1185">Reference proteome</keyword>
<sequence>QPIPVEPEEFDEEHKIDLCLGNTDWPRYWSELHGKLYLLTPEQRQRQIRVGRERHGPLIPRRGDDDAGPSTRPRQSPGPSSVAMQSPGPTRPPTQSPDPAVQPMIPMQPPF</sequence>
<reference evidence="2 3" key="1">
    <citation type="journal article" date="2019" name="Genome Biol. Evol.">
        <title>Insights into the evolution of the New World diploid cottons (Gossypium, subgenus Houzingenia) based on genome sequencing.</title>
        <authorList>
            <person name="Grover C.E."/>
            <person name="Arick M.A. 2nd"/>
            <person name="Thrash A."/>
            <person name="Conover J.L."/>
            <person name="Sanders W.S."/>
            <person name="Peterson D.G."/>
            <person name="Frelichowski J.E."/>
            <person name="Scheffler J.A."/>
            <person name="Scheffler B.E."/>
            <person name="Wendel J.F."/>
        </authorList>
    </citation>
    <scope>NUCLEOTIDE SEQUENCE [LARGE SCALE GENOMIC DNA]</scope>
    <source>
        <strain evidence="2">0</strain>
        <tissue evidence="2">Leaf</tissue>
    </source>
</reference>
<proteinExistence type="predicted"/>
<dbReference type="AlphaFoldDB" id="A0A7J9ID38"/>
<dbReference type="EMBL" id="JABFAD010332666">
    <property type="protein sequence ID" value="MBA0819987.1"/>
    <property type="molecule type" value="Genomic_DNA"/>
</dbReference>
<gene>
    <name evidence="2" type="ORF">Gohar_028394</name>
</gene>
<feature type="non-terminal residue" evidence="2">
    <location>
        <position position="1"/>
    </location>
</feature>
<accession>A0A7J9ID38</accession>
<feature type="compositionally biased region" description="Basic and acidic residues" evidence="1">
    <location>
        <begin position="50"/>
        <end position="65"/>
    </location>
</feature>
<comment type="caution">
    <text evidence="2">The sequence shown here is derived from an EMBL/GenBank/DDBJ whole genome shotgun (WGS) entry which is preliminary data.</text>
</comment>
<dbReference type="OrthoDB" id="10411746at2759"/>
<organism evidence="2 3">
    <name type="scientific">Gossypium harknessii</name>
    <dbReference type="NCBI Taxonomy" id="34285"/>
    <lineage>
        <taxon>Eukaryota</taxon>
        <taxon>Viridiplantae</taxon>
        <taxon>Streptophyta</taxon>
        <taxon>Embryophyta</taxon>
        <taxon>Tracheophyta</taxon>
        <taxon>Spermatophyta</taxon>
        <taxon>Magnoliopsida</taxon>
        <taxon>eudicotyledons</taxon>
        <taxon>Gunneridae</taxon>
        <taxon>Pentapetalae</taxon>
        <taxon>rosids</taxon>
        <taxon>malvids</taxon>
        <taxon>Malvales</taxon>
        <taxon>Malvaceae</taxon>
        <taxon>Malvoideae</taxon>
        <taxon>Gossypium</taxon>
    </lineage>
</organism>
<evidence type="ECO:0000313" key="3">
    <source>
        <dbReference type="Proteomes" id="UP000593560"/>
    </source>
</evidence>
<evidence type="ECO:0000256" key="1">
    <source>
        <dbReference type="SAM" id="MobiDB-lite"/>
    </source>
</evidence>
<protein>
    <submittedName>
        <fullName evidence="2">Uncharacterized protein</fullName>
    </submittedName>
</protein>
<feature type="compositionally biased region" description="Polar residues" evidence="1">
    <location>
        <begin position="72"/>
        <end position="88"/>
    </location>
</feature>